<evidence type="ECO:0000256" key="7">
    <source>
        <dbReference type="ARBA" id="ARBA00023239"/>
    </source>
</evidence>
<dbReference type="Pfam" id="PF02586">
    <property type="entry name" value="SRAP"/>
    <property type="match status" value="1"/>
</dbReference>
<dbReference type="eggNOG" id="COG2135">
    <property type="taxonomic scope" value="Bacteria"/>
</dbReference>
<dbReference type="STRING" id="287986.DV20_13465"/>
<dbReference type="OrthoDB" id="9782620at2"/>
<dbReference type="GO" id="GO:0003697">
    <property type="term" value="F:single-stranded DNA binding"/>
    <property type="evidence" value="ECO:0007669"/>
    <property type="project" value="InterPro"/>
</dbReference>
<dbReference type="Proteomes" id="UP000027345">
    <property type="component" value="Unassembled WGS sequence"/>
</dbReference>
<dbReference type="SUPFAM" id="SSF143081">
    <property type="entry name" value="BB1717-like"/>
    <property type="match status" value="1"/>
</dbReference>
<keyword evidence="4 8" id="KW-0378">Hydrolase</keyword>
<evidence type="ECO:0000256" key="2">
    <source>
        <dbReference type="ARBA" id="ARBA00022670"/>
    </source>
</evidence>
<evidence type="ECO:0000256" key="8">
    <source>
        <dbReference type="RuleBase" id="RU364100"/>
    </source>
</evidence>
<evidence type="ECO:0000313" key="11">
    <source>
        <dbReference type="Proteomes" id="UP000027345"/>
    </source>
</evidence>
<keyword evidence="6" id="KW-0238">DNA-binding</keyword>
<dbReference type="PANTHER" id="PTHR13604">
    <property type="entry name" value="DC12-RELATED"/>
    <property type="match status" value="1"/>
</dbReference>
<name>A0A066UCF9_9PSEU</name>
<keyword evidence="7" id="KW-0456">Lyase</keyword>
<keyword evidence="3" id="KW-0227">DNA damage</keyword>
<dbReference type="Gene3D" id="3.90.1680.10">
    <property type="entry name" value="SOS response associated peptidase-like"/>
    <property type="match status" value="1"/>
</dbReference>
<evidence type="ECO:0000256" key="1">
    <source>
        <dbReference type="ARBA" id="ARBA00008136"/>
    </source>
</evidence>
<accession>A0A066UCF9</accession>
<reference evidence="10 11" key="1">
    <citation type="submission" date="2014-05" db="EMBL/GenBank/DDBJ databases">
        <title>Draft genome sequence of Amycolatopsis rifamycinica DSM 46095.</title>
        <authorList>
            <person name="Lal R."/>
            <person name="Saxena A."/>
            <person name="Kumari R."/>
            <person name="Mukherjee U."/>
            <person name="Singh P."/>
            <person name="Sangwan N."/>
            <person name="Mahato N.K."/>
        </authorList>
    </citation>
    <scope>NUCLEOTIDE SEQUENCE [LARGE SCALE GENOMIC DNA]</scope>
    <source>
        <strain evidence="10 11">DSM 46095</strain>
    </source>
</reference>
<evidence type="ECO:0000256" key="9">
    <source>
        <dbReference type="SAM" id="MobiDB-lite"/>
    </source>
</evidence>
<keyword evidence="11" id="KW-1185">Reference proteome</keyword>
<dbReference type="RefSeq" id="WP_043779879.1">
    <property type="nucleotide sequence ID" value="NZ_JMQI01000026.1"/>
</dbReference>
<dbReference type="GO" id="GO:0106300">
    <property type="term" value="P:protein-DNA covalent cross-linking repair"/>
    <property type="evidence" value="ECO:0007669"/>
    <property type="project" value="InterPro"/>
</dbReference>
<dbReference type="InterPro" id="IPR003738">
    <property type="entry name" value="SRAP"/>
</dbReference>
<dbReference type="GO" id="GO:0016829">
    <property type="term" value="F:lyase activity"/>
    <property type="evidence" value="ECO:0007669"/>
    <property type="project" value="UniProtKB-KW"/>
</dbReference>
<sequence>MCGRYASATSDKDIAAAFGVGEIDGDDLPPSWNVAPTQQARVVLEGTPRGEPDAEPVRHLRTLTWGLVPSWAKEVKLSRLINARSETITEKPAFKAAALRRRCLVPADGYYEWALRDGKKIPYFLHQDDDLLAFAGLYELRPDRYLPDDHPDKWLWTYTILTTTAHDAAGHVHDRSPVLIPPKLRDRRRDPRLDDADDVRDLLDHIPEPRLQPYEVSTAVNNPRHNSPELLDPV</sequence>
<gene>
    <name evidence="10" type="ORF">DV20_13465</name>
</gene>
<dbReference type="InterPro" id="IPR036590">
    <property type="entry name" value="SRAP-like"/>
</dbReference>
<keyword evidence="2 8" id="KW-0645">Protease</keyword>
<proteinExistence type="inferred from homology"/>
<feature type="region of interest" description="Disordered" evidence="9">
    <location>
        <begin position="211"/>
        <end position="234"/>
    </location>
</feature>
<evidence type="ECO:0000256" key="6">
    <source>
        <dbReference type="ARBA" id="ARBA00023125"/>
    </source>
</evidence>
<comment type="similarity">
    <text evidence="1 8">Belongs to the SOS response-associated peptidase family.</text>
</comment>
<evidence type="ECO:0000256" key="4">
    <source>
        <dbReference type="ARBA" id="ARBA00022801"/>
    </source>
</evidence>
<evidence type="ECO:0000256" key="3">
    <source>
        <dbReference type="ARBA" id="ARBA00022763"/>
    </source>
</evidence>
<dbReference type="EC" id="3.4.-.-" evidence="8"/>
<comment type="caution">
    <text evidence="10">The sequence shown here is derived from an EMBL/GenBank/DDBJ whole genome shotgun (WGS) entry which is preliminary data.</text>
</comment>
<evidence type="ECO:0000313" key="10">
    <source>
        <dbReference type="EMBL" id="KDN21918.1"/>
    </source>
</evidence>
<dbReference type="GO" id="GO:0006508">
    <property type="term" value="P:proteolysis"/>
    <property type="evidence" value="ECO:0007669"/>
    <property type="project" value="UniProtKB-KW"/>
</dbReference>
<dbReference type="EMBL" id="JMQI01000026">
    <property type="protein sequence ID" value="KDN21918.1"/>
    <property type="molecule type" value="Genomic_DNA"/>
</dbReference>
<dbReference type="PANTHER" id="PTHR13604:SF0">
    <property type="entry name" value="ABASIC SITE PROCESSING PROTEIN HMCES"/>
    <property type="match status" value="1"/>
</dbReference>
<organism evidence="10 11">
    <name type="scientific">Amycolatopsis rifamycinica</name>
    <dbReference type="NCBI Taxonomy" id="287986"/>
    <lineage>
        <taxon>Bacteria</taxon>
        <taxon>Bacillati</taxon>
        <taxon>Actinomycetota</taxon>
        <taxon>Actinomycetes</taxon>
        <taxon>Pseudonocardiales</taxon>
        <taxon>Pseudonocardiaceae</taxon>
        <taxon>Amycolatopsis</taxon>
    </lineage>
</organism>
<keyword evidence="5" id="KW-0190">Covalent protein-DNA linkage</keyword>
<protein>
    <recommendedName>
        <fullName evidence="8">Abasic site processing protein</fullName>
        <ecNumber evidence="8">3.4.-.-</ecNumber>
    </recommendedName>
</protein>
<dbReference type="GO" id="GO:0008233">
    <property type="term" value="F:peptidase activity"/>
    <property type="evidence" value="ECO:0007669"/>
    <property type="project" value="UniProtKB-KW"/>
</dbReference>
<dbReference type="AlphaFoldDB" id="A0A066UCF9"/>
<evidence type="ECO:0000256" key="5">
    <source>
        <dbReference type="ARBA" id="ARBA00023124"/>
    </source>
</evidence>